<protein>
    <submittedName>
        <fullName evidence="1">Uncharacterized protein</fullName>
    </submittedName>
</protein>
<proteinExistence type="predicted"/>
<dbReference type="Proteomes" id="UP000184550">
    <property type="component" value="Unassembled WGS sequence"/>
</dbReference>
<evidence type="ECO:0000313" key="2">
    <source>
        <dbReference type="Proteomes" id="UP000184550"/>
    </source>
</evidence>
<gene>
    <name evidence="1" type="ORF">PL8927_640002</name>
</gene>
<dbReference type="RefSeq" id="WP_083622666.1">
    <property type="nucleotide sequence ID" value="NZ_LR734871.1"/>
</dbReference>
<evidence type="ECO:0000313" key="1">
    <source>
        <dbReference type="EMBL" id="VXD19865.1"/>
    </source>
</evidence>
<accession>A0A7Z9BRZ9</accession>
<comment type="caution">
    <text evidence="1">The sequence shown here is derived from an EMBL/GenBank/DDBJ whole genome shotgun (WGS) entry which is preliminary data.</text>
</comment>
<sequence>MTKVVGRVSRYTSLRLKTGEEKYFGSVSVTTTQEYSFYTNGILCDKFLIEPEVFVIFELDHPQDKSEPEAINIELVTDSDLETLSKCAQSNEKSVWELFFNTSLYRAISNDEKNDEKKDTLIKLCFLKLKLLNLLYKSEAKKKIDLLKSIPDILYLESTELCKELEQLETEDYSELYNDIPIRVYIESKSLRNKLKDLMASRILTTEAYWNIYDQIYQECTETEKIEETEEIVDEVSIYIKYRPEQEQNTLIHELPNNLKGEPKIFQSFKPKVQVDFIWDSFKANSTSEWDQLSNKAKIYSLYRAFEEKVCITDLIKKISQDDDALISFAVKLFSHKKESFEEIHKSLLTLIIRAC</sequence>
<name>A0A7Z9BRZ9_9CYAN</name>
<keyword evidence="2" id="KW-1185">Reference proteome</keyword>
<dbReference type="AlphaFoldDB" id="A0A7Z9BRZ9"/>
<dbReference type="EMBL" id="CZCU02000140">
    <property type="protein sequence ID" value="VXD19865.1"/>
    <property type="molecule type" value="Genomic_DNA"/>
</dbReference>
<dbReference type="OrthoDB" id="581062at2"/>
<organism evidence="1 2">
    <name type="scientific">Planktothrix serta PCC 8927</name>
    <dbReference type="NCBI Taxonomy" id="671068"/>
    <lineage>
        <taxon>Bacteria</taxon>
        <taxon>Bacillati</taxon>
        <taxon>Cyanobacteriota</taxon>
        <taxon>Cyanophyceae</taxon>
        <taxon>Oscillatoriophycideae</taxon>
        <taxon>Oscillatoriales</taxon>
        <taxon>Microcoleaceae</taxon>
        <taxon>Planktothrix</taxon>
    </lineage>
</organism>
<reference evidence="1" key="1">
    <citation type="submission" date="2019-10" db="EMBL/GenBank/DDBJ databases">
        <authorList>
            <consortium name="Genoscope - CEA"/>
            <person name="William W."/>
        </authorList>
    </citation>
    <scope>NUCLEOTIDE SEQUENCE [LARGE SCALE GENOMIC DNA]</scope>
    <source>
        <strain evidence="1">BBR_PRJEB10992</strain>
    </source>
</reference>